<reference evidence="2 3" key="1">
    <citation type="submission" date="2019-03" db="EMBL/GenBank/DDBJ databases">
        <title>Wolbachia endosymbiont of Haematobia irritans wIrr.</title>
        <authorList>
            <person name="Parry R.H."/>
            <person name="Asgari S."/>
        </authorList>
    </citation>
    <scope>NUCLEOTIDE SEQUENCE [LARGE SCALE GENOMIC DNA]</scope>
    <source>
        <strain evidence="3">wIrr</strain>
    </source>
</reference>
<evidence type="ECO:0000313" key="3">
    <source>
        <dbReference type="Proteomes" id="UP000422744"/>
    </source>
</evidence>
<dbReference type="AlphaFoldDB" id="A0A6I6CEZ8"/>
<evidence type="ECO:0000256" key="1">
    <source>
        <dbReference type="SAM" id="MobiDB-lite"/>
    </source>
</evidence>
<proteinExistence type="predicted"/>
<sequence>MSSQCPDTGIQHFTQSHQERCILHNTFMLTNLIKFLDPSVSYSDDKKRSTGMTGEGGYSDDTILFPGSK</sequence>
<dbReference type="EMBL" id="CP037426">
    <property type="protein sequence ID" value="QGT16227.1"/>
    <property type="molecule type" value="Genomic_DNA"/>
</dbReference>
<dbReference type="Proteomes" id="UP000422744">
    <property type="component" value="Chromosome"/>
</dbReference>
<gene>
    <name evidence="2" type="ORF">E0495_02970</name>
</gene>
<organism evidence="2 3">
    <name type="scientific">Wolbachia pipientis</name>
    <dbReference type="NCBI Taxonomy" id="955"/>
    <lineage>
        <taxon>Bacteria</taxon>
        <taxon>Pseudomonadati</taxon>
        <taxon>Pseudomonadota</taxon>
        <taxon>Alphaproteobacteria</taxon>
        <taxon>Rickettsiales</taxon>
        <taxon>Anaplasmataceae</taxon>
        <taxon>Wolbachieae</taxon>
        <taxon>Wolbachia</taxon>
    </lineage>
</organism>
<accession>A0A6I6CEZ8</accession>
<evidence type="ECO:0000313" key="2">
    <source>
        <dbReference type="EMBL" id="QGT16227.1"/>
    </source>
</evidence>
<name>A0A6I6CEZ8_WOLPI</name>
<feature type="region of interest" description="Disordered" evidence="1">
    <location>
        <begin position="42"/>
        <end position="69"/>
    </location>
</feature>
<protein>
    <submittedName>
        <fullName evidence="2">Uncharacterized protein</fullName>
    </submittedName>
</protein>